<dbReference type="InterPro" id="IPR050068">
    <property type="entry name" value="MurA_subfamily"/>
</dbReference>
<feature type="domain" description="Enolpyruvate transferase" evidence="16">
    <location>
        <begin position="48"/>
        <end position="450"/>
    </location>
</feature>
<sequence>VRPLVPSGVLVVMGCPPVRSVAHHTEGVDAVSDDSSAGTGGRSVIRVRRSGPLSGSIRVSGAKNSVLKLMAASVLAPGRFTLRNVPRIADVALMAELLDGMGATVTHGSSDPGPDVLTIDVPEVMVPEAPYDLVERMRASIVVLGPLLARFGEARVSVPGGDDFGHRPIDMHLRALEQLGATFTTSHGYIEGRAERLVGARVILEYPSVGATENLLMAAVRAKGTTVIDNAAREPEIADLAAFLNAMGAEVHGAGGSTITVEGVERLHPVTHTVVPDRIEAATYLAAVGMAGGAIQLHGARADHMEMLLEKLGDMGLRVDDGGDVLWATAPDRLRSVDVSTLPYPGVATDYKPLLVALLSVADGVGILTENVFAGRFRYIPELVRMGADIRVEGHHAVVRGVEALSGAPVRAPDIRAGAALVVAGLAADGETVVADAHHVERGYQDLVGNLARLGADIS</sequence>
<dbReference type="GO" id="GO:0019277">
    <property type="term" value="P:UDP-N-acetylgalactosamine biosynthetic process"/>
    <property type="evidence" value="ECO:0007669"/>
    <property type="project" value="InterPro"/>
</dbReference>
<keyword evidence="4" id="KW-0132">Cell division</keyword>
<dbReference type="Gene3D" id="3.65.10.10">
    <property type="entry name" value="Enolpyruvate transferase domain"/>
    <property type="match status" value="2"/>
</dbReference>
<evidence type="ECO:0000256" key="9">
    <source>
        <dbReference type="ARBA" id="ARBA00023316"/>
    </source>
</evidence>
<dbReference type="Pfam" id="PF00275">
    <property type="entry name" value="EPSP_synthase"/>
    <property type="match status" value="1"/>
</dbReference>
<keyword evidence="5" id="KW-0808">Transferase</keyword>
<evidence type="ECO:0000256" key="15">
    <source>
        <dbReference type="ARBA" id="ARBA00047527"/>
    </source>
</evidence>
<evidence type="ECO:0000256" key="5">
    <source>
        <dbReference type="ARBA" id="ARBA00022679"/>
    </source>
</evidence>
<dbReference type="NCBIfam" id="TIGR01072">
    <property type="entry name" value="murA"/>
    <property type="match status" value="1"/>
</dbReference>
<dbReference type="GO" id="GO:0005737">
    <property type="term" value="C:cytoplasm"/>
    <property type="evidence" value="ECO:0007669"/>
    <property type="project" value="UniProtKB-SubCell"/>
</dbReference>
<evidence type="ECO:0000256" key="11">
    <source>
        <dbReference type="ARBA" id="ARBA00039108"/>
    </source>
</evidence>
<comment type="catalytic activity">
    <reaction evidence="15">
        <text>phosphoenolpyruvate + UDP-N-acetyl-alpha-D-glucosamine = UDP-N-acetyl-3-O-(1-carboxyvinyl)-alpha-D-glucosamine + phosphate</text>
        <dbReference type="Rhea" id="RHEA:18681"/>
        <dbReference type="ChEBI" id="CHEBI:43474"/>
        <dbReference type="ChEBI" id="CHEBI:57705"/>
        <dbReference type="ChEBI" id="CHEBI:58702"/>
        <dbReference type="ChEBI" id="CHEBI:68483"/>
        <dbReference type="EC" id="2.5.1.7"/>
    </reaction>
</comment>
<name>A0A381RZL6_9ZZZZ</name>
<evidence type="ECO:0000256" key="2">
    <source>
        <dbReference type="ARBA" id="ARBA00004752"/>
    </source>
</evidence>
<comment type="similarity">
    <text evidence="10">Belongs to the EPSP synthase family. MurA subfamily.</text>
</comment>
<accession>A0A381RZL6</accession>
<dbReference type="EMBL" id="UINC01002323">
    <property type="protein sequence ID" value="SUZ95417.1"/>
    <property type="molecule type" value="Genomic_DNA"/>
</dbReference>
<comment type="subcellular location">
    <subcellularLocation>
        <location evidence="1">Cytoplasm</location>
    </subcellularLocation>
</comment>
<keyword evidence="6" id="KW-0133">Cell shape</keyword>
<dbReference type="GO" id="GO:0008760">
    <property type="term" value="F:UDP-N-acetylglucosamine 1-carboxyvinyltransferase activity"/>
    <property type="evidence" value="ECO:0007669"/>
    <property type="project" value="UniProtKB-EC"/>
</dbReference>
<evidence type="ECO:0000313" key="17">
    <source>
        <dbReference type="EMBL" id="SUZ95417.1"/>
    </source>
</evidence>
<evidence type="ECO:0000256" key="13">
    <source>
        <dbReference type="ARBA" id="ARBA00042443"/>
    </source>
</evidence>
<comment type="pathway">
    <text evidence="2">Cell wall biogenesis; peptidoglycan biosynthesis.</text>
</comment>
<evidence type="ECO:0000256" key="6">
    <source>
        <dbReference type="ARBA" id="ARBA00022960"/>
    </source>
</evidence>
<evidence type="ECO:0000256" key="12">
    <source>
        <dbReference type="ARBA" id="ARBA00039754"/>
    </source>
</evidence>
<dbReference type="SUPFAM" id="SSF55205">
    <property type="entry name" value="EPT/RTPC-like"/>
    <property type="match status" value="1"/>
</dbReference>
<feature type="non-terminal residue" evidence="17">
    <location>
        <position position="1"/>
    </location>
</feature>
<dbReference type="InterPro" id="IPR013792">
    <property type="entry name" value="RNA3'P_cycl/enolpyr_Trfase_a/b"/>
</dbReference>
<reference evidence="17" key="1">
    <citation type="submission" date="2018-05" db="EMBL/GenBank/DDBJ databases">
        <authorList>
            <person name="Lanie J.A."/>
            <person name="Ng W.-L."/>
            <person name="Kazmierczak K.M."/>
            <person name="Andrzejewski T.M."/>
            <person name="Davidsen T.M."/>
            <person name="Wayne K.J."/>
            <person name="Tettelin H."/>
            <person name="Glass J.I."/>
            <person name="Rusch D."/>
            <person name="Podicherti R."/>
            <person name="Tsui H.-C.T."/>
            <person name="Winkler M.E."/>
        </authorList>
    </citation>
    <scope>NUCLEOTIDE SEQUENCE</scope>
</reference>
<evidence type="ECO:0000256" key="14">
    <source>
        <dbReference type="ARBA" id="ARBA00042842"/>
    </source>
</evidence>
<keyword evidence="7" id="KW-0573">Peptidoglycan synthesis</keyword>
<dbReference type="NCBIfam" id="NF006873">
    <property type="entry name" value="PRK09369.1"/>
    <property type="match status" value="1"/>
</dbReference>
<keyword evidence="3" id="KW-0963">Cytoplasm</keyword>
<dbReference type="InterPro" id="IPR005750">
    <property type="entry name" value="UDP_GlcNAc_COvinyl_MurA"/>
</dbReference>
<evidence type="ECO:0000256" key="8">
    <source>
        <dbReference type="ARBA" id="ARBA00023306"/>
    </source>
</evidence>
<evidence type="ECO:0000256" key="3">
    <source>
        <dbReference type="ARBA" id="ARBA00022490"/>
    </source>
</evidence>
<evidence type="ECO:0000256" key="1">
    <source>
        <dbReference type="ARBA" id="ARBA00004496"/>
    </source>
</evidence>
<dbReference type="HAMAP" id="MF_00111">
    <property type="entry name" value="MurA"/>
    <property type="match status" value="1"/>
</dbReference>
<protein>
    <recommendedName>
        <fullName evidence="12">UDP-N-acetylglucosamine 1-carboxyvinyltransferase</fullName>
        <ecNumber evidence="11">2.5.1.7</ecNumber>
    </recommendedName>
    <alternativeName>
        <fullName evidence="13">Enoylpyruvate transferase</fullName>
    </alternativeName>
    <alternativeName>
        <fullName evidence="14">UDP-N-acetylglucosamine enolpyruvyl transferase</fullName>
    </alternativeName>
</protein>
<dbReference type="AlphaFoldDB" id="A0A381RZL6"/>
<dbReference type="PANTHER" id="PTHR43783:SF1">
    <property type="entry name" value="UDP-N-ACETYLGLUCOSAMINE 1-CARBOXYVINYLTRANSFERASE"/>
    <property type="match status" value="1"/>
</dbReference>
<gene>
    <name evidence="17" type="ORF">METZ01_LOCUS48271</name>
</gene>
<organism evidence="17">
    <name type="scientific">marine metagenome</name>
    <dbReference type="NCBI Taxonomy" id="408172"/>
    <lineage>
        <taxon>unclassified sequences</taxon>
        <taxon>metagenomes</taxon>
        <taxon>ecological metagenomes</taxon>
    </lineage>
</organism>
<evidence type="ECO:0000256" key="4">
    <source>
        <dbReference type="ARBA" id="ARBA00022618"/>
    </source>
</evidence>
<evidence type="ECO:0000256" key="10">
    <source>
        <dbReference type="ARBA" id="ARBA00038367"/>
    </source>
</evidence>
<dbReference type="PANTHER" id="PTHR43783">
    <property type="entry name" value="UDP-N-ACETYLGLUCOSAMINE 1-CARBOXYVINYLTRANSFERASE"/>
    <property type="match status" value="1"/>
</dbReference>
<dbReference type="GO" id="GO:0051301">
    <property type="term" value="P:cell division"/>
    <property type="evidence" value="ECO:0007669"/>
    <property type="project" value="UniProtKB-KW"/>
</dbReference>
<keyword evidence="8" id="KW-0131">Cell cycle</keyword>
<dbReference type="EC" id="2.5.1.7" evidence="11"/>
<evidence type="ECO:0000259" key="16">
    <source>
        <dbReference type="Pfam" id="PF00275"/>
    </source>
</evidence>
<dbReference type="CDD" id="cd01555">
    <property type="entry name" value="UdpNAET"/>
    <property type="match status" value="1"/>
</dbReference>
<dbReference type="InterPro" id="IPR036968">
    <property type="entry name" value="Enolpyruvate_Tfrase_sf"/>
</dbReference>
<dbReference type="FunFam" id="3.65.10.10:FF:000001">
    <property type="entry name" value="UDP-N-acetylglucosamine 1-carboxyvinyltransferase"/>
    <property type="match status" value="1"/>
</dbReference>
<keyword evidence="9" id="KW-0961">Cell wall biogenesis/degradation</keyword>
<dbReference type="InterPro" id="IPR001986">
    <property type="entry name" value="Enolpyruvate_Tfrase_dom"/>
</dbReference>
<evidence type="ECO:0000256" key="7">
    <source>
        <dbReference type="ARBA" id="ARBA00022984"/>
    </source>
</evidence>
<dbReference type="GO" id="GO:0008360">
    <property type="term" value="P:regulation of cell shape"/>
    <property type="evidence" value="ECO:0007669"/>
    <property type="project" value="UniProtKB-KW"/>
</dbReference>
<proteinExistence type="inferred from homology"/>
<dbReference type="GO" id="GO:0009252">
    <property type="term" value="P:peptidoglycan biosynthetic process"/>
    <property type="evidence" value="ECO:0007669"/>
    <property type="project" value="UniProtKB-KW"/>
</dbReference>
<dbReference type="GO" id="GO:0071555">
    <property type="term" value="P:cell wall organization"/>
    <property type="evidence" value="ECO:0007669"/>
    <property type="project" value="UniProtKB-KW"/>
</dbReference>